<name>L7M986_RHIPC</name>
<feature type="signal peptide" evidence="1">
    <location>
        <begin position="1"/>
        <end position="25"/>
    </location>
</feature>
<protein>
    <submittedName>
        <fullName evidence="2">Putative secreted peptide</fullName>
    </submittedName>
</protein>
<reference evidence="2" key="2">
    <citation type="journal article" date="2015" name="J. Proteomics">
        <title>Sexual differences in the sialomes of the zebra tick, Rhipicephalus pulchellus.</title>
        <authorList>
            <person name="Tan A.W."/>
            <person name="Francischetti I.M."/>
            <person name="Slovak M."/>
            <person name="Kini R.M."/>
            <person name="Ribeiro J.M."/>
        </authorList>
    </citation>
    <scope>NUCLEOTIDE SEQUENCE</scope>
    <source>
        <tissue evidence="2">Salivary gland</tissue>
    </source>
</reference>
<keyword evidence="1" id="KW-0732">Signal</keyword>
<reference evidence="2" key="1">
    <citation type="submission" date="2012-11" db="EMBL/GenBank/DDBJ databases">
        <authorList>
            <person name="Lucero-Rivera Y.E."/>
            <person name="Tovar-Ramirez D."/>
        </authorList>
    </citation>
    <scope>NUCLEOTIDE SEQUENCE</scope>
    <source>
        <tissue evidence="2">Salivary gland</tissue>
    </source>
</reference>
<dbReference type="AlphaFoldDB" id="L7M986"/>
<organism evidence="2">
    <name type="scientific">Rhipicephalus pulchellus</name>
    <name type="common">Yellow backed tick</name>
    <name type="synonym">Dermacentor pulchellus</name>
    <dbReference type="NCBI Taxonomy" id="72859"/>
    <lineage>
        <taxon>Eukaryota</taxon>
        <taxon>Metazoa</taxon>
        <taxon>Ecdysozoa</taxon>
        <taxon>Arthropoda</taxon>
        <taxon>Chelicerata</taxon>
        <taxon>Arachnida</taxon>
        <taxon>Acari</taxon>
        <taxon>Parasitiformes</taxon>
        <taxon>Ixodida</taxon>
        <taxon>Ixodoidea</taxon>
        <taxon>Ixodidae</taxon>
        <taxon>Rhipicephalinae</taxon>
        <taxon>Rhipicephalus</taxon>
        <taxon>Rhipicephalus</taxon>
    </lineage>
</organism>
<feature type="chain" id="PRO_5003981052" evidence="1">
    <location>
        <begin position="26"/>
        <end position="92"/>
    </location>
</feature>
<evidence type="ECO:0000313" key="2">
    <source>
        <dbReference type="EMBL" id="JAA60881.1"/>
    </source>
</evidence>
<proteinExistence type="evidence at transcript level"/>
<evidence type="ECO:0000256" key="1">
    <source>
        <dbReference type="SAM" id="SignalP"/>
    </source>
</evidence>
<dbReference type="EMBL" id="GACK01004153">
    <property type="protein sequence ID" value="JAA60881.1"/>
    <property type="molecule type" value="mRNA"/>
</dbReference>
<sequence length="92" mass="9673">MFAAMSATLLVAVAVIFINQHFVDSERHPYGNDALRPPTPIDNGGATPTACRNQTCTYTTSDASHGGCPRECMCHPTGGNTSSTTGNCIDLL</sequence>
<accession>L7M986</accession>